<evidence type="ECO:0000313" key="1">
    <source>
        <dbReference type="EMBL" id="PJE58976.1"/>
    </source>
</evidence>
<protein>
    <recommendedName>
        <fullName evidence="3">DUF5666 domain-containing protein</fullName>
    </recommendedName>
</protein>
<sequence>GGAFYGGMRYDRVKNPLPSGGFASMANLSQEERQTRMQQFGVNVNGAARQRGAQAGGGGFTNGEIIAKDDQSVTLKLVDGGSKIIFFSGETKVTKSVDGTMEDVKMGANVMAIGSANQDGSITAQTIQIRPAGLVPVGLPNGSANQ</sequence>
<gene>
    <name evidence="1" type="ORF">COU83_00830</name>
</gene>
<accession>A0A2M8KGB7</accession>
<name>A0A2M8KGB7_9BACT</name>
<evidence type="ECO:0008006" key="3">
    <source>
        <dbReference type="Google" id="ProtNLM"/>
    </source>
</evidence>
<evidence type="ECO:0000313" key="2">
    <source>
        <dbReference type="Proteomes" id="UP000231347"/>
    </source>
</evidence>
<dbReference type="EMBL" id="PFDY01000021">
    <property type="protein sequence ID" value="PJE58976.1"/>
    <property type="molecule type" value="Genomic_DNA"/>
</dbReference>
<proteinExistence type="predicted"/>
<dbReference type="Proteomes" id="UP000231347">
    <property type="component" value="Unassembled WGS sequence"/>
</dbReference>
<reference evidence="2" key="1">
    <citation type="submission" date="2017-09" db="EMBL/GenBank/DDBJ databases">
        <title>Depth-based differentiation of microbial function through sediment-hosted aquifers and enrichment of novel symbionts in the deep terrestrial subsurface.</title>
        <authorList>
            <person name="Probst A.J."/>
            <person name="Ladd B."/>
            <person name="Jarett J.K."/>
            <person name="Geller-Mcgrath D.E."/>
            <person name="Sieber C.M.K."/>
            <person name="Emerson J.B."/>
            <person name="Anantharaman K."/>
            <person name="Thomas B.C."/>
            <person name="Malmstrom R."/>
            <person name="Stieglmeier M."/>
            <person name="Klingl A."/>
            <person name="Woyke T."/>
            <person name="Ryan C.M."/>
            <person name="Banfield J.F."/>
        </authorList>
    </citation>
    <scope>NUCLEOTIDE SEQUENCE [LARGE SCALE GENOMIC DNA]</scope>
</reference>
<organism evidence="1 2">
    <name type="scientific">Candidatus Portnoybacteria bacterium CG10_big_fil_rev_8_21_14_0_10_40_22</name>
    <dbReference type="NCBI Taxonomy" id="1974814"/>
    <lineage>
        <taxon>Bacteria</taxon>
        <taxon>Candidatus Portnoyibacteriota</taxon>
    </lineage>
</organism>
<feature type="non-terminal residue" evidence="1">
    <location>
        <position position="1"/>
    </location>
</feature>
<dbReference type="AlphaFoldDB" id="A0A2M8KGB7"/>
<comment type="caution">
    <text evidence="1">The sequence shown here is derived from an EMBL/GenBank/DDBJ whole genome shotgun (WGS) entry which is preliminary data.</text>
</comment>